<dbReference type="Proteomes" id="UP000007523">
    <property type="component" value="Chromosome"/>
</dbReference>
<evidence type="ECO:0000313" key="2">
    <source>
        <dbReference type="Proteomes" id="UP000007523"/>
    </source>
</evidence>
<dbReference type="AlphaFoldDB" id="H6NM80"/>
<protein>
    <submittedName>
        <fullName evidence="1">Uncharacterized protein</fullName>
    </submittedName>
</protein>
<dbReference type="EMBL" id="CP003235">
    <property type="protein sequence ID" value="AFC33242.1"/>
    <property type="molecule type" value="Genomic_DNA"/>
</dbReference>
<gene>
    <name evidence="1" type="ORF">PM3016_6627</name>
</gene>
<name>H6NM80_9BACL</name>
<dbReference type="KEGG" id="pmq:PM3016_6627"/>
<dbReference type="HOGENOM" id="CLU_1904663_0_0_9"/>
<accession>H6NM80</accession>
<sequence>MGMRRFSESRGLIRYRTSVILWEMTGNTLIAHSGSVISYMHVTAFELRGKNNEKRLPRGSLFSQIYGKLHRVSYAFSVWLQSCTMWPSRNFSHSSAAMQPLPAAVIAWRYLLSCTSPQANTPGTFVMVVPGVT</sequence>
<organism evidence="1 2">
    <name type="scientific">Paenibacillus mucilaginosus 3016</name>
    <dbReference type="NCBI Taxonomy" id="1116391"/>
    <lineage>
        <taxon>Bacteria</taxon>
        <taxon>Bacillati</taxon>
        <taxon>Bacillota</taxon>
        <taxon>Bacilli</taxon>
        <taxon>Bacillales</taxon>
        <taxon>Paenibacillaceae</taxon>
        <taxon>Paenibacillus</taxon>
    </lineage>
</organism>
<proteinExistence type="predicted"/>
<evidence type="ECO:0000313" key="1">
    <source>
        <dbReference type="EMBL" id="AFC33242.1"/>
    </source>
</evidence>
<keyword evidence="2" id="KW-1185">Reference proteome</keyword>
<reference evidence="1 2" key="1">
    <citation type="journal article" date="2012" name="J. Bacteriol.">
        <title>Complete Genome Sequence of Paenibacillus mucilaginosus 3016, a Bacterium Functional as Microbial Fertilizer.</title>
        <authorList>
            <person name="Ma M."/>
            <person name="Wang Z."/>
            <person name="Li L."/>
            <person name="Jiang X."/>
            <person name="Guan D."/>
            <person name="Cao F."/>
            <person name="Chen H."/>
            <person name="Wang X."/>
            <person name="Shen D."/>
            <person name="Du B."/>
            <person name="Li J."/>
        </authorList>
    </citation>
    <scope>NUCLEOTIDE SEQUENCE [LARGE SCALE GENOMIC DNA]</scope>
    <source>
        <strain evidence="1 2">3016</strain>
    </source>
</reference>